<name>A0AAW5MLT9_AERVE</name>
<dbReference type="InterPro" id="IPR008868">
    <property type="entry name" value="TniB"/>
</dbReference>
<protein>
    <submittedName>
        <fullName evidence="1">TniB family NTP-binding protein</fullName>
    </submittedName>
</protein>
<gene>
    <name evidence="1" type="ORF">NS965_23885</name>
</gene>
<dbReference type="SUPFAM" id="SSF52540">
    <property type="entry name" value="P-loop containing nucleoside triphosphate hydrolases"/>
    <property type="match status" value="1"/>
</dbReference>
<organism evidence="1 2">
    <name type="scientific">Aeromonas veronii</name>
    <dbReference type="NCBI Taxonomy" id="654"/>
    <lineage>
        <taxon>Bacteria</taxon>
        <taxon>Pseudomonadati</taxon>
        <taxon>Pseudomonadota</taxon>
        <taxon>Gammaproteobacteria</taxon>
        <taxon>Aeromonadales</taxon>
        <taxon>Aeromonadaceae</taxon>
        <taxon>Aeromonas</taxon>
    </lineage>
</organism>
<proteinExistence type="predicted"/>
<reference evidence="1" key="1">
    <citation type="submission" date="2022-08" db="EMBL/GenBank/DDBJ databases">
        <title>A global survey of hypervirulent Aeromonas hydrophila identified this emerging pathogen in farmed fish in the lower Mekong River basin.</title>
        <authorList>
            <person name="Xu T."/>
            <person name="Rasmussen-Ivey C.R."/>
            <person name="Moen F.S."/>
            <person name="Fernandez Bravo A."/>
            <person name="Lamy B."/>
            <person name="Beaz-Hidalgo R."/>
            <person name="Khan C.D."/>
            <person name="Castro Escarpulli G."/>
            <person name="Yasin I.S.M."/>
            <person name="Figueras M.J."/>
            <person name="Azzam Sayuti M."/>
            <person name="Karim M.M."/>
            <person name="Alam K.M."/>
            <person name="Le T.T.T."/>
            <person name="Thao N.H.P."/>
            <person name="Addo S."/>
            <person name="Duodu S."/>
            <person name="Ali S."/>
            <person name="Mey S."/>
            <person name="Somony T."/>
            <person name="Liles M.R."/>
        </authorList>
    </citation>
    <scope>NUCLEOTIDE SEQUENCE</scope>
    <source>
        <strain evidence="1">0.14</strain>
    </source>
</reference>
<dbReference type="InterPro" id="IPR052026">
    <property type="entry name" value="ExeA_AAA_ATPase_DNA-bind"/>
</dbReference>
<dbReference type="Gene3D" id="3.40.50.300">
    <property type="entry name" value="P-loop containing nucleotide triphosphate hydrolases"/>
    <property type="match status" value="1"/>
</dbReference>
<sequence>MELSCDDANKLRSFIECYVETPLLRTIQEDFDRLRFNKQFAGEPQCMLLTGDAGTGKSSLIRYYAAKYPEQVRHGFIHKPLLVSRIPSRPTLESTMVELLKDLGQFGSSERIHKSSAESLTEALIKCLKRCETELIIIDEFQELIENKTREKRNQIANRLKYISETAKIPIVLVGMPWAIKIAEEPQWSSRLLIRRAIPYFKLSDDRENFIRLIMGLANRMPFETQVRLETKHTIYALFAACYGSLRALKQLLDESVKQALAVHAETLKHEHIAVAYGVFYPDQVNPFLQPIDEIQACEVKQYSRYEIDAVGKEEILSPLQFTDKLPISQLLKKR</sequence>
<dbReference type="InterPro" id="IPR027417">
    <property type="entry name" value="P-loop_NTPase"/>
</dbReference>
<evidence type="ECO:0000313" key="2">
    <source>
        <dbReference type="Proteomes" id="UP001204061"/>
    </source>
</evidence>
<dbReference type="PANTHER" id="PTHR35894:SF1">
    <property type="entry name" value="PHOSPHORIBULOKINASE _ URIDINE KINASE FAMILY"/>
    <property type="match status" value="1"/>
</dbReference>
<dbReference type="AlphaFoldDB" id="A0AAW5MLT9"/>
<comment type="caution">
    <text evidence="1">The sequence shown here is derived from an EMBL/GenBank/DDBJ whole genome shotgun (WGS) entry which is preliminary data.</text>
</comment>
<evidence type="ECO:0000313" key="1">
    <source>
        <dbReference type="EMBL" id="MCR4451430.1"/>
    </source>
</evidence>
<accession>A0AAW5MLT9</accession>
<dbReference type="RefSeq" id="WP_257726358.1">
    <property type="nucleotide sequence ID" value="NZ_JANLFC010000133.1"/>
</dbReference>
<dbReference type="Proteomes" id="UP001204061">
    <property type="component" value="Unassembled WGS sequence"/>
</dbReference>
<dbReference type="EMBL" id="JANLFC010000133">
    <property type="protein sequence ID" value="MCR4451430.1"/>
    <property type="molecule type" value="Genomic_DNA"/>
</dbReference>
<dbReference type="PANTHER" id="PTHR35894">
    <property type="entry name" value="GENERAL SECRETION PATHWAY PROTEIN A-RELATED"/>
    <property type="match status" value="1"/>
</dbReference>
<dbReference type="Pfam" id="PF05621">
    <property type="entry name" value="TniB"/>
    <property type="match status" value="1"/>
</dbReference>